<dbReference type="GO" id="GO:0006673">
    <property type="term" value="P:inositol phosphoceramide metabolic process"/>
    <property type="evidence" value="ECO:0007669"/>
    <property type="project" value="InterPro"/>
</dbReference>
<name>A0AAD5WML1_9PEZI</name>
<dbReference type="GO" id="GO:0000139">
    <property type="term" value="C:Golgi membrane"/>
    <property type="evidence" value="ECO:0007669"/>
    <property type="project" value="TreeGrafter"/>
</dbReference>
<dbReference type="PANTHER" id="PTHR28077">
    <property type="entry name" value="INOSITOL PHOSPHORYLCERAMIDE SYNTHASE REGULATORY SUBUNIT KEI1"/>
    <property type="match status" value="1"/>
</dbReference>
<dbReference type="EMBL" id="JAKWBI020000608">
    <property type="protein sequence ID" value="KAJ2893417.1"/>
    <property type="molecule type" value="Genomic_DNA"/>
</dbReference>
<feature type="transmembrane region" description="Helical" evidence="2">
    <location>
        <begin position="179"/>
        <end position="202"/>
    </location>
</feature>
<feature type="region of interest" description="Disordered" evidence="1">
    <location>
        <begin position="277"/>
        <end position="311"/>
    </location>
</feature>
<dbReference type="GO" id="GO:0070917">
    <property type="term" value="F:inositol phosphoceramide synthase regulator activity"/>
    <property type="evidence" value="ECO:0007669"/>
    <property type="project" value="InterPro"/>
</dbReference>
<feature type="transmembrane region" description="Helical" evidence="2">
    <location>
        <begin position="108"/>
        <end position="125"/>
    </location>
</feature>
<dbReference type="Proteomes" id="UP001201980">
    <property type="component" value="Unassembled WGS sequence"/>
</dbReference>
<keyword evidence="4" id="KW-1185">Reference proteome</keyword>
<proteinExistence type="predicted"/>
<accession>A0AAD5WML1</accession>
<comment type="caution">
    <text evidence="3">The sequence shown here is derived from an EMBL/GenBank/DDBJ whole genome shotgun (WGS) entry which is preliminary data.</text>
</comment>
<keyword evidence="2" id="KW-0472">Membrane</keyword>
<protein>
    <submittedName>
        <fullName evidence="3">Uncharacterized protein</fullName>
    </submittedName>
</protein>
<evidence type="ECO:0000313" key="3">
    <source>
        <dbReference type="EMBL" id="KAJ2893417.1"/>
    </source>
</evidence>
<dbReference type="AlphaFoldDB" id="A0AAD5WML1"/>
<evidence type="ECO:0000313" key="4">
    <source>
        <dbReference type="Proteomes" id="UP001201980"/>
    </source>
</evidence>
<reference evidence="3" key="1">
    <citation type="submission" date="2022-07" db="EMBL/GenBank/DDBJ databases">
        <title>Draft genome sequence of Zalerion maritima ATCC 34329, a (micro)plastics degrading marine fungus.</title>
        <authorList>
            <person name="Paco A."/>
            <person name="Goncalves M.F.M."/>
            <person name="Rocha-Santos T.A.P."/>
            <person name="Alves A."/>
        </authorList>
    </citation>
    <scope>NUCLEOTIDE SEQUENCE</scope>
    <source>
        <strain evidence="3">ATCC 34329</strain>
    </source>
</reference>
<dbReference type="PANTHER" id="PTHR28077:SF1">
    <property type="entry name" value="INOSITOL PHOSPHORYLCERAMIDE SYNTHASE REGULATORY SUBUNIT KEI1"/>
    <property type="match status" value="1"/>
</dbReference>
<dbReference type="Pfam" id="PF08552">
    <property type="entry name" value="Kei1"/>
    <property type="match status" value="1"/>
</dbReference>
<feature type="transmembrane region" description="Helical" evidence="2">
    <location>
        <begin position="137"/>
        <end position="159"/>
    </location>
</feature>
<evidence type="ECO:0000256" key="1">
    <source>
        <dbReference type="SAM" id="MobiDB-lite"/>
    </source>
</evidence>
<keyword evidence="2" id="KW-0812">Transmembrane</keyword>
<organism evidence="3 4">
    <name type="scientific">Zalerion maritima</name>
    <dbReference type="NCBI Taxonomy" id="339359"/>
    <lineage>
        <taxon>Eukaryota</taxon>
        <taxon>Fungi</taxon>
        <taxon>Dikarya</taxon>
        <taxon>Ascomycota</taxon>
        <taxon>Pezizomycotina</taxon>
        <taxon>Sordariomycetes</taxon>
        <taxon>Lulworthiomycetidae</taxon>
        <taxon>Lulworthiales</taxon>
        <taxon>Lulworthiaceae</taxon>
        <taxon>Zalerion</taxon>
    </lineage>
</organism>
<keyword evidence="2" id="KW-1133">Transmembrane helix</keyword>
<dbReference type="InterPro" id="IPR013862">
    <property type="entry name" value="Kei1"/>
</dbReference>
<sequence length="311" mass="33771">MALPSRGLGVSLLRPHAGGMLPGCVWSAGPVASFSFRFRPNFIQGLLRRESTNNNTPGFALRLQRFLGAISLRTGTEIIGLSMFFNKVTGLYGLMAILTGYALSGLQLTMYIYSVAALAALSWLYPRVRKHEAMPCLGLAWIYAADTLIQTAFTAGFAVDWYLRVGQDKSPFSGTENMASMGIASLLTVLRVYCSLIVAAYARRVLRRGAEGVDEPFAVGTESGGGWKGKAGRYMVGVGRSYWLGIDNDNYDGGDYYDHGDDYDWRRSMGYKYVSGGAGGGDRGRGSREGDIIPYGGDDSTESRMGNSTRQ</sequence>
<gene>
    <name evidence="3" type="ORF">MKZ38_008697</name>
</gene>
<evidence type="ECO:0000256" key="2">
    <source>
        <dbReference type="SAM" id="Phobius"/>
    </source>
</evidence>
<feature type="compositionally biased region" description="Basic and acidic residues" evidence="1">
    <location>
        <begin position="282"/>
        <end position="291"/>
    </location>
</feature>
<dbReference type="GO" id="GO:0070916">
    <property type="term" value="C:inositol phosphoceramide synthase complex"/>
    <property type="evidence" value="ECO:0007669"/>
    <property type="project" value="TreeGrafter"/>
</dbReference>